<dbReference type="InterPro" id="IPR019537">
    <property type="entry name" value="TMEM65"/>
</dbReference>
<keyword evidence="4 6" id="KW-0472">Membrane</keyword>
<feature type="non-terminal residue" evidence="7">
    <location>
        <position position="1"/>
    </location>
</feature>
<evidence type="ECO:0000256" key="4">
    <source>
        <dbReference type="ARBA" id="ARBA00023136"/>
    </source>
</evidence>
<dbReference type="PANTHER" id="PTHR21706:SF15">
    <property type="entry name" value="TRANSMEMBRANE PROTEIN 65"/>
    <property type="match status" value="1"/>
</dbReference>
<comment type="subcellular location">
    <subcellularLocation>
        <location evidence="1">Membrane</location>
        <topology evidence="1">Multi-pass membrane protein</topology>
    </subcellularLocation>
</comment>
<evidence type="ECO:0000256" key="1">
    <source>
        <dbReference type="ARBA" id="ARBA00004141"/>
    </source>
</evidence>
<dbReference type="Proteomes" id="UP000626109">
    <property type="component" value="Unassembled WGS sequence"/>
</dbReference>
<reference evidence="7" key="1">
    <citation type="submission" date="2021-02" db="EMBL/GenBank/DDBJ databases">
        <authorList>
            <person name="Dougan E. K."/>
            <person name="Rhodes N."/>
            <person name="Thang M."/>
            <person name="Chan C."/>
        </authorList>
    </citation>
    <scope>NUCLEOTIDE SEQUENCE</scope>
</reference>
<evidence type="ECO:0000256" key="3">
    <source>
        <dbReference type="ARBA" id="ARBA00022989"/>
    </source>
</evidence>
<dbReference type="EMBL" id="CAJNNW010021963">
    <property type="protein sequence ID" value="CAE8668665.1"/>
    <property type="molecule type" value="Genomic_DNA"/>
</dbReference>
<accession>A0A813J7V9</accession>
<feature type="region of interest" description="Disordered" evidence="5">
    <location>
        <begin position="161"/>
        <end position="180"/>
    </location>
</feature>
<feature type="compositionally biased region" description="Low complexity" evidence="5">
    <location>
        <begin position="100"/>
        <end position="111"/>
    </location>
</feature>
<feature type="compositionally biased region" description="Polar residues" evidence="5">
    <location>
        <begin position="113"/>
        <end position="122"/>
    </location>
</feature>
<evidence type="ECO:0000256" key="2">
    <source>
        <dbReference type="ARBA" id="ARBA00022692"/>
    </source>
</evidence>
<evidence type="ECO:0008006" key="9">
    <source>
        <dbReference type="Google" id="ProtNLM"/>
    </source>
</evidence>
<evidence type="ECO:0000313" key="7">
    <source>
        <dbReference type="EMBL" id="CAE8668665.1"/>
    </source>
</evidence>
<dbReference type="GO" id="GO:0016020">
    <property type="term" value="C:membrane"/>
    <property type="evidence" value="ECO:0007669"/>
    <property type="project" value="UniProtKB-SubCell"/>
</dbReference>
<dbReference type="GO" id="GO:0005739">
    <property type="term" value="C:mitochondrion"/>
    <property type="evidence" value="ECO:0007669"/>
    <property type="project" value="TreeGrafter"/>
</dbReference>
<name>A0A813J7V9_POLGL</name>
<evidence type="ECO:0000256" key="5">
    <source>
        <dbReference type="SAM" id="MobiDB-lite"/>
    </source>
</evidence>
<evidence type="ECO:0000313" key="8">
    <source>
        <dbReference type="Proteomes" id="UP000626109"/>
    </source>
</evidence>
<dbReference type="PANTHER" id="PTHR21706">
    <property type="entry name" value="TRANSMEMBRANE PROTEIN 65"/>
    <property type="match status" value="1"/>
</dbReference>
<proteinExistence type="predicted"/>
<protein>
    <recommendedName>
        <fullName evidence="9">Transmembrane protein 65</fullName>
    </recommendedName>
</protein>
<evidence type="ECO:0000256" key="6">
    <source>
        <dbReference type="SAM" id="Phobius"/>
    </source>
</evidence>
<feature type="transmembrane region" description="Helical" evidence="6">
    <location>
        <begin position="279"/>
        <end position="301"/>
    </location>
</feature>
<dbReference type="AlphaFoldDB" id="A0A813J7V9"/>
<organism evidence="7 8">
    <name type="scientific">Polarella glacialis</name>
    <name type="common">Dinoflagellate</name>
    <dbReference type="NCBI Taxonomy" id="89957"/>
    <lineage>
        <taxon>Eukaryota</taxon>
        <taxon>Sar</taxon>
        <taxon>Alveolata</taxon>
        <taxon>Dinophyceae</taxon>
        <taxon>Suessiales</taxon>
        <taxon>Suessiaceae</taxon>
        <taxon>Polarella</taxon>
    </lineage>
</organism>
<sequence length="349" mass="36804">LPPFGSLPEPVSSERLRCPSAVSTLRCPRCRALGANRLEDAFCVARCRGSGSGTPAGLVGHERGISRPPHPAAASSRRDLATNHHPPAIRADADFSGLTPSASSSAKPARPQEASSSDTSRFAGSDAPAIAALLSSNPKLCREIAASVDASTAARLATEFSGAASGEGSHTQDGCTSEGDVPRPTVLQLWQLTVRTAVPFVGFGFFDNTIMLTVGETLDVTLGVAFGFSTLAAAGMGQMVSDASGVTLQGIIERFADRLGLPNPRLTSAQQQLSFVRTWMIGARIVGIVLGCALGMFPLLLMPEKRPRLVDQIAEKLSPEQRRELQQLVKSLSFKKGEKLLEWGQTSAN</sequence>
<keyword evidence="3 6" id="KW-1133">Transmembrane helix</keyword>
<gene>
    <name evidence="7" type="ORF">PGLA2088_LOCUS16981</name>
</gene>
<comment type="caution">
    <text evidence="7">The sequence shown here is derived from an EMBL/GenBank/DDBJ whole genome shotgun (WGS) entry which is preliminary data.</text>
</comment>
<feature type="region of interest" description="Disordered" evidence="5">
    <location>
        <begin position="54"/>
        <end position="122"/>
    </location>
</feature>
<feature type="non-terminal residue" evidence="7">
    <location>
        <position position="349"/>
    </location>
</feature>
<keyword evidence="2 6" id="KW-0812">Transmembrane</keyword>
<dbReference type="Pfam" id="PF10507">
    <property type="entry name" value="TMEM65"/>
    <property type="match status" value="1"/>
</dbReference>